<protein>
    <submittedName>
        <fullName evidence="1">Uncharacterized protein</fullName>
    </submittedName>
</protein>
<keyword evidence="2" id="KW-1185">Reference proteome</keyword>
<evidence type="ECO:0000313" key="2">
    <source>
        <dbReference type="Proteomes" id="UP000828390"/>
    </source>
</evidence>
<name>A0A9D4EEB5_DREPO</name>
<organism evidence="1 2">
    <name type="scientific">Dreissena polymorpha</name>
    <name type="common">Zebra mussel</name>
    <name type="synonym">Mytilus polymorpha</name>
    <dbReference type="NCBI Taxonomy" id="45954"/>
    <lineage>
        <taxon>Eukaryota</taxon>
        <taxon>Metazoa</taxon>
        <taxon>Spiralia</taxon>
        <taxon>Lophotrochozoa</taxon>
        <taxon>Mollusca</taxon>
        <taxon>Bivalvia</taxon>
        <taxon>Autobranchia</taxon>
        <taxon>Heteroconchia</taxon>
        <taxon>Euheterodonta</taxon>
        <taxon>Imparidentia</taxon>
        <taxon>Neoheterodontei</taxon>
        <taxon>Myida</taxon>
        <taxon>Dreissenoidea</taxon>
        <taxon>Dreissenidae</taxon>
        <taxon>Dreissena</taxon>
    </lineage>
</organism>
<dbReference type="Proteomes" id="UP000828390">
    <property type="component" value="Unassembled WGS sequence"/>
</dbReference>
<reference evidence="1" key="1">
    <citation type="journal article" date="2019" name="bioRxiv">
        <title>The Genome of the Zebra Mussel, Dreissena polymorpha: A Resource for Invasive Species Research.</title>
        <authorList>
            <person name="McCartney M.A."/>
            <person name="Auch B."/>
            <person name="Kono T."/>
            <person name="Mallez S."/>
            <person name="Zhang Y."/>
            <person name="Obille A."/>
            <person name="Becker A."/>
            <person name="Abrahante J.E."/>
            <person name="Garbe J."/>
            <person name="Badalamenti J.P."/>
            <person name="Herman A."/>
            <person name="Mangelson H."/>
            <person name="Liachko I."/>
            <person name="Sullivan S."/>
            <person name="Sone E.D."/>
            <person name="Koren S."/>
            <person name="Silverstein K.A.T."/>
            <person name="Beckman K.B."/>
            <person name="Gohl D.M."/>
        </authorList>
    </citation>
    <scope>NUCLEOTIDE SEQUENCE</scope>
    <source>
        <strain evidence="1">Duluth1</strain>
        <tissue evidence="1">Whole animal</tissue>
    </source>
</reference>
<dbReference type="AlphaFoldDB" id="A0A9D4EEB5"/>
<sequence>MTIRNIFHLPRSQQTQQKGRRSLLLGKMTIRNTFYPLQSQQTQQQGEEESVAR</sequence>
<evidence type="ECO:0000313" key="1">
    <source>
        <dbReference type="EMBL" id="KAH3778156.1"/>
    </source>
</evidence>
<reference evidence="1" key="2">
    <citation type="submission" date="2020-11" db="EMBL/GenBank/DDBJ databases">
        <authorList>
            <person name="McCartney M.A."/>
            <person name="Auch B."/>
            <person name="Kono T."/>
            <person name="Mallez S."/>
            <person name="Becker A."/>
            <person name="Gohl D.M."/>
            <person name="Silverstein K.A.T."/>
            <person name="Koren S."/>
            <person name="Bechman K.B."/>
            <person name="Herman A."/>
            <person name="Abrahante J.E."/>
            <person name="Garbe J."/>
        </authorList>
    </citation>
    <scope>NUCLEOTIDE SEQUENCE</scope>
    <source>
        <strain evidence="1">Duluth1</strain>
        <tissue evidence="1">Whole animal</tissue>
    </source>
</reference>
<dbReference type="EMBL" id="JAIWYP010000009">
    <property type="protein sequence ID" value="KAH3778156.1"/>
    <property type="molecule type" value="Genomic_DNA"/>
</dbReference>
<proteinExistence type="predicted"/>
<gene>
    <name evidence="1" type="ORF">DPMN_179609</name>
</gene>
<comment type="caution">
    <text evidence="1">The sequence shown here is derived from an EMBL/GenBank/DDBJ whole genome shotgun (WGS) entry which is preliminary data.</text>
</comment>
<accession>A0A9D4EEB5</accession>